<dbReference type="RefSeq" id="WP_379766195.1">
    <property type="nucleotide sequence ID" value="NZ_JBHSXI010000008.1"/>
</dbReference>
<reference evidence="1 2" key="1">
    <citation type="journal article" date="2019" name="Int. J. Syst. Evol. Microbiol.">
        <title>The Global Catalogue of Microorganisms (GCM) 10K type strain sequencing project: providing services to taxonomists for standard genome sequencing and annotation.</title>
        <authorList>
            <consortium name="The Broad Institute Genomics Platform"/>
            <consortium name="The Broad Institute Genome Sequencing Center for Infectious Disease"/>
            <person name="Wu L."/>
            <person name="Ma J."/>
        </authorList>
    </citation>
    <scope>NUCLEOTIDE SEQUENCE [LARGE SCALE GENOMIC DNA]</scope>
    <source>
        <strain evidence="1 2">Y73</strain>
    </source>
</reference>
<evidence type="ECO:0008006" key="3">
    <source>
        <dbReference type="Google" id="ProtNLM"/>
    </source>
</evidence>
<proteinExistence type="predicted"/>
<name>A0ABD5ULI4_9EURY</name>
<sequence>MSVTIEGDYTTVFERLDHPHSVQQNELDATMDNLEETLLAVLKSGGGIRSEIYEAATFELDDPWEIRKYLAVLDMHNLIHQQEDQWVPSDYFEASPE</sequence>
<organism evidence="1 2">
    <name type="scientific">Halorubrum trueperi</name>
    <dbReference type="NCBI Taxonomy" id="2004704"/>
    <lineage>
        <taxon>Archaea</taxon>
        <taxon>Methanobacteriati</taxon>
        <taxon>Methanobacteriota</taxon>
        <taxon>Stenosarchaea group</taxon>
        <taxon>Halobacteria</taxon>
        <taxon>Halobacteriales</taxon>
        <taxon>Haloferacaceae</taxon>
        <taxon>Halorubrum</taxon>
    </lineage>
</organism>
<gene>
    <name evidence="1" type="ORF">ACFQEY_06695</name>
</gene>
<protein>
    <recommendedName>
        <fullName evidence="3">MarR family transcriptional regulator</fullName>
    </recommendedName>
</protein>
<comment type="caution">
    <text evidence="1">The sequence shown here is derived from an EMBL/GenBank/DDBJ whole genome shotgun (WGS) entry which is preliminary data.</text>
</comment>
<evidence type="ECO:0000313" key="2">
    <source>
        <dbReference type="Proteomes" id="UP001596333"/>
    </source>
</evidence>
<evidence type="ECO:0000313" key="1">
    <source>
        <dbReference type="EMBL" id="MFC6888709.1"/>
    </source>
</evidence>
<accession>A0ABD5ULI4</accession>
<keyword evidence="2" id="KW-1185">Reference proteome</keyword>
<dbReference type="AlphaFoldDB" id="A0ABD5ULI4"/>
<dbReference type="Proteomes" id="UP001596333">
    <property type="component" value="Unassembled WGS sequence"/>
</dbReference>
<dbReference type="EMBL" id="JBHSXI010000008">
    <property type="protein sequence ID" value="MFC6888709.1"/>
    <property type="molecule type" value="Genomic_DNA"/>
</dbReference>